<dbReference type="EMBL" id="FWEW01002281">
    <property type="protein sequence ID" value="SLM38167.1"/>
    <property type="molecule type" value="Genomic_DNA"/>
</dbReference>
<organism evidence="3 4">
    <name type="scientific">Lasallia pustulata</name>
    <dbReference type="NCBI Taxonomy" id="136370"/>
    <lineage>
        <taxon>Eukaryota</taxon>
        <taxon>Fungi</taxon>
        <taxon>Dikarya</taxon>
        <taxon>Ascomycota</taxon>
        <taxon>Pezizomycotina</taxon>
        <taxon>Lecanoromycetes</taxon>
        <taxon>OSLEUM clade</taxon>
        <taxon>Umbilicariomycetidae</taxon>
        <taxon>Umbilicariales</taxon>
        <taxon>Umbilicariaceae</taxon>
        <taxon>Lasallia</taxon>
    </lineage>
</organism>
<feature type="chain" id="PRO_5012506684" evidence="2">
    <location>
        <begin position="21"/>
        <end position="418"/>
    </location>
</feature>
<dbReference type="AlphaFoldDB" id="A0A1W5D4X5"/>
<evidence type="ECO:0000313" key="3">
    <source>
        <dbReference type="EMBL" id="SLM38167.1"/>
    </source>
</evidence>
<proteinExistence type="predicted"/>
<keyword evidence="4" id="KW-1185">Reference proteome</keyword>
<feature type="signal peptide" evidence="2">
    <location>
        <begin position="1"/>
        <end position="20"/>
    </location>
</feature>
<reference evidence="4" key="1">
    <citation type="submission" date="2017-03" db="EMBL/GenBank/DDBJ databases">
        <authorList>
            <person name="Sharma R."/>
            <person name="Thines M."/>
        </authorList>
    </citation>
    <scope>NUCLEOTIDE SEQUENCE [LARGE SCALE GENOMIC DNA]</scope>
</reference>
<protein>
    <submittedName>
        <fullName evidence="3">Uncharacterized protein</fullName>
    </submittedName>
</protein>
<feature type="region of interest" description="Disordered" evidence="1">
    <location>
        <begin position="57"/>
        <end position="109"/>
    </location>
</feature>
<dbReference type="Proteomes" id="UP000192927">
    <property type="component" value="Unassembled WGS sequence"/>
</dbReference>
<feature type="compositionally biased region" description="Low complexity" evidence="1">
    <location>
        <begin position="129"/>
        <end position="157"/>
    </location>
</feature>
<sequence>MLRSILGVGLVYGLVAAVNAQNSTTTGSSSNGTITSTAQITGIDSLSAIDNGPAILLPGNGLTTPSPTTTPDTKTTTTAAIAGPTSAPQTASPTTTASPAPKPSTSSSSTSIVLPVIVLQQAAASKDVNNQPVNNQPVNNQPASNPSSNTPPTSTANGESQPTYSATTFTFHLQQSAISTPVDPPASNPALTLSNTPLSVAASSLLISSASIALPALASTNLIIGPSSSTLALVELPPSPTTTLPPSIGSLPLRPLSNGFLLLSSSTLPPGAQTTEDNTLLSVGPSFIVVGASTYPLPPPAPTSTSTGPQFHIAANGGVVLPNGNTLDPGGPATTLAGGTVMSLFPDGGGLVVNGSTIALAMPTPTGPAVLTVAGEALTVGTGDLVFEGSTVGVGGVATVGGSVAILSTLSVDIRPFV</sequence>
<feature type="region of interest" description="Disordered" evidence="1">
    <location>
        <begin position="129"/>
        <end position="163"/>
    </location>
</feature>
<name>A0A1W5D4X5_9LECA</name>
<evidence type="ECO:0000256" key="1">
    <source>
        <dbReference type="SAM" id="MobiDB-lite"/>
    </source>
</evidence>
<feature type="compositionally biased region" description="Low complexity" evidence="1">
    <location>
        <begin position="63"/>
        <end position="109"/>
    </location>
</feature>
<accession>A0A1W5D4X5</accession>
<evidence type="ECO:0000313" key="4">
    <source>
        <dbReference type="Proteomes" id="UP000192927"/>
    </source>
</evidence>
<keyword evidence="2" id="KW-0732">Signal</keyword>
<evidence type="ECO:0000256" key="2">
    <source>
        <dbReference type="SAM" id="SignalP"/>
    </source>
</evidence>